<keyword evidence="1" id="KW-0812">Transmembrane</keyword>
<gene>
    <name evidence="3" type="ORF">MNBD_GAMMA05-1805</name>
</gene>
<accession>A0A3B0XFS1</accession>
<dbReference type="PANTHER" id="PTHR34351">
    <property type="entry name" value="SLR1927 PROTEIN-RELATED"/>
    <property type="match status" value="1"/>
</dbReference>
<proteinExistence type="predicted"/>
<evidence type="ECO:0000256" key="1">
    <source>
        <dbReference type="SAM" id="Phobius"/>
    </source>
</evidence>
<dbReference type="EMBL" id="UOFE01000044">
    <property type="protein sequence ID" value="VAW54834.1"/>
    <property type="molecule type" value="Genomic_DNA"/>
</dbReference>
<feature type="transmembrane region" description="Helical" evidence="1">
    <location>
        <begin position="51"/>
        <end position="69"/>
    </location>
</feature>
<dbReference type="AlphaFoldDB" id="A0A3B0XFS1"/>
<dbReference type="InterPro" id="IPR002881">
    <property type="entry name" value="DUF58"/>
</dbReference>
<feature type="transmembrane region" description="Helical" evidence="1">
    <location>
        <begin position="75"/>
        <end position="93"/>
    </location>
</feature>
<evidence type="ECO:0000259" key="2">
    <source>
        <dbReference type="Pfam" id="PF01882"/>
    </source>
</evidence>
<reference evidence="3" key="1">
    <citation type="submission" date="2018-06" db="EMBL/GenBank/DDBJ databases">
        <authorList>
            <person name="Zhirakovskaya E."/>
        </authorList>
    </citation>
    <scope>NUCLEOTIDE SEQUENCE</scope>
</reference>
<keyword evidence="1" id="KW-0472">Membrane</keyword>
<feature type="domain" description="DUF58" evidence="2">
    <location>
        <begin position="230"/>
        <end position="325"/>
    </location>
</feature>
<sequence length="327" mass="37041">MNWLIKNSLDVFKLPDFKKKPVFNFISKRSGPFDGSVTLTRDRVYIVPTKAGLMFALLLLTLLIGSINYEKNLGFILTFLLAGVGNIALLSTWRNIAGLELKRTQSQAVFANEEATFCVQLINQQLIDRYSIAISHNGNEYDVIDCAANSTPQIQFKVRSKTRGLLNPEKFRLYTEFPTGLFVAWTWVDISMSCLIYPSPDKNTTTSIFEHSNDGENDSTKKGQENFSQLRKYHHGDNINHISWKALAKTDELFSKEFSGSSPVTNWINWEEIPANNDEQRLSIMAALIISAENNHQHYGLKLPNKTIQPNGGTNHYHQCLSTLALY</sequence>
<dbReference type="Pfam" id="PF01882">
    <property type="entry name" value="DUF58"/>
    <property type="match status" value="1"/>
</dbReference>
<protein>
    <recommendedName>
        <fullName evidence="2">DUF58 domain-containing protein</fullName>
    </recommendedName>
</protein>
<evidence type="ECO:0000313" key="3">
    <source>
        <dbReference type="EMBL" id="VAW54834.1"/>
    </source>
</evidence>
<dbReference type="PANTHER" id="PTHR34351:SF1">
    <property type="entry name" value="SLR1927 PROTEIN"/>
    <property type="match status" value="1"/>
</dbReference>
<name>A0A3B0XFS1_9ZZZZ</name>
<keyword evidence="1" id="KW-1133">Transmembrane helix</keyword>
<organism evidence="3">
    <name type="scientific">hydrothermal vent metagenome</name>
    <dbReference type="NCBI Taxonomy" id="652676"/>
    <lineage>
        <taxon>unclassified sequences</taxon>
        <taxon>metagenomes</taxon>
        <taxon>ecological metagenomes</taxon>
    </lineage>
</organism>